<dbReference type="GO" id="GO:0046872">
    <property type="term" value="F:metal ion binding"/>
    <property type="evidence" value="ECO:0007669"/>
    <property type="project" value="InterPro"/>
</dbReference>
<feature type="domain" description="HMA" evidence="2">
    <location>
        <begin position="102"/>
        <end position="170"/>
    </location>
</feature>
<organism evidence="3 4">
    <name type="scientific">Stygiobacter electus</name>
    <dbReference type="NCBI Taxonomy" id="3032292"/>
    <lineage>
        <taxon>Bacteria</taxon>
        <taxon>Pseudomonadati</taxon>
        <taxon>Ignavibacteriota</taxon>
        <taxon>Ignavibacteria</taxon>
        <taxon>Ignavibacteriales</taxon>
        <taxon>Melioribacteraceae</taxon>
        <taxon>Stygiobacter</taxon>
    </lineage>
</organism>
<name>A0AAE3NZW9_9BACT</name>
<dbReference type="EMBL" id="JARGDL010000027">
    <property type="protein sequence ID" value="MDF1613116.1"/>
    <property type="molecule type" value="Genomic_DNA"/>
</dbReference>
<evidence type="ECO:0000313" key="3">
    <source>
        <dbReference type="EMBL" id="MDF1613116.1"/>
    </source>
</evidence>
<dbReference type="Gene3D" id="3.30.70.100">
    <property type="match status" value="1"/>
</dbReference>
<evidence type="ECO:0000313" key="4">
    <source>
        <dbReference type="Proteomes" id="UP001221302"/>
    </source>
</evidence>
<sequence length="173" mass="19448">MKNIFNKIKVIVLISFLLAVNGYAQETSKIKGTIGNEKMGNDKIVICVLGTKACMPVKIDTSMTVKYQNKDTKLTDLPFGLYLEAGIIDDKSNGKTVKSISIDETKTVICFTELKKEQENKLIDVLRKTKGVSDFEIHSESSQVYIVYNPPTISYKDLENRIKEAGFELELEN</sequence>
<dbReference type="InterPro" id="IPR006121">
    <property type="entry name" value="HMA_dom"/>
</dbReference>
<evidence type="ECO:0000256" key="1">
    <source>
        <dbReference type="SAM" id="SignalP"/>
    </source>
</evidence>
<dbReference type="RefSeq" id="WP_321536887.1">
    <property type="nucleotide sequence ID" value="NZ_JARGDL010000027.1"/>
</dbReference>
<dbReference type="InterPro" id="IPR036163">
    <property type="entry name" value="HMA_dom_sf"/>
</dbReference>
<keyword evidence="1" id="KW-0732">Signal</keyword>
<dbReference type="PROSITE" id="PS50846">
    <property type="entry name" value="HMA_2"/>
    <property type="match status" value="1"/>
</dbReference>
<dbReference type="AlphaFoldDB" id="A0AAE3NZW9"/>
<protein>
    <recommendedName>
        <fullName evidence="2">HMA domain-containing protein</fullName>
    </recommendedName>
</protein>
<feature type="chain" id="PRO_5042121958" description="HMA domain-containing protein" evidence="1">
    <location>
        <begin position="25"/>
        <end position="173"/>
    </location>
</feature>
<evidence type="ECO:0000259" key="2">
    <source>
        <dbReference type="PROSITE" id="PS50846"/>
    </source>
</evidence>
<proteinExistence type="predicted"/>
<reference evidence="3" key="1">
    <citation type="submission" date="2023-03" db="EMBL/GenBank/DDBJ databases">
        <title>Stygiobacter electus gen. nov., sp. nov., facultatively anaerobic thermotolerant bacterium of the class Ignavibacteria from a well of Yessentuki mineral water deposit.</title>
        <authorList>
            <person name="Podosokorskaya O.A."/>
            <person name="Elcheninov A.G."/>
            <person name="Petrova N.F."/>
            <person name="Zavarzina D.G."/>
            <person name="Kublanov I.V."/>
            <person name="Merkel A.Y."/>
        </authorList>
    </citation>
    <scope>NUCLEOTIDE SEQUENCE</scope>
    <source>
        <strain evidence="3">09-Me</strain>
    </source>
</reference>
<dbReference type="SUPFAM" id="SSF55008">
    <property type="entry name" value="HMA, heavy metal-associated domain"/>
    <property type="match status" value="1"/>
</dbReference>
<gene>
    <name evidence="3" type="ORF">P0M35_13200</name>
</gene>
<keyword evidence="4" id="KW-1185">Reference proteome</keyword>
<dbReference type="Proteomes" id="UP001221302">
    <property type="component" value="Unassembled WGS sequence"/>
</dbReference>
<feature type="signal peptide" evidence="1">
    <location>
        <begin position="1"/>
        <end position="24"/>
    </location>
</feature>
<comment type="caution">
    <text evidence="3">The sequence shown here is derived from an EMBL/GenBank/DDBJ whole genome shotgun (WGS) entry which is preliminary data.</text>
</comment>
<accession>A0AAE3NZW9</accession>